<reference evidence="2" key="1">
    <citation type="submission" date="2020-11" db="EMBL/GenBank/DDBJ databases">
        <authorList>
            <person name="Koelle M."/>
            <person name="Horta M.A.C."/>
            <person name="Nowrousian M."/>
            <person name="Ohm R.A."/>
            <person name="Benz P."/>
            <person name="Pilgard A."/>
        </authorList>
    </citation>
    <scope>NUCLEOTIDE SEQUENCE</scope>
    <source>
        <strain evidence="2">FPRL280</strain>
    </source>
</reference>
<feature type="compositionally biased region" description="Basic and acidic residues" evidence="1">
    <location>
        <begin position="744"/>
        <end position="756"/>
    </location>
</feature>
<evidence type="ECO:0000256" key="1">
    <source>
        <dbReference type="SAM" id="MobiDB-lite"/>
    </source>
</evidence>
<evidence type="ECO:0000313" key="2">
    <source>
        <dbReference type="EMBL" id="KAF9812760.1"/>
    </source>
</evidence>
<feature type="region of interest" description="Disordered" evidence="1">
    <location>
        <begin position="612"/>
        <end position="707"/>
    </location>
</feature>
<feature type="region of interest" description="Disordered" evidence="1">
    <location>
        <begin position="1"/>
        <end position="37"/>
    </location>
</feature>
<feature type="compositionally biased region" description="Polar residues" evidence="1">
    <location>
        <begin position="757"/>
        <end position="787"/>
    </location>
</feature>
<dbReference type="AlphaFoldDB" id="A0A8H7P0U1"/>
<comment type="caution">
    <text evidence="2">The sequence shown here is derived from an EMBL/GenBank/DDBJ whole genome shotgun (WGS) entry which is preliminary data.</text>
</comment>
<dbReference type="EMBL" id="JADOXO010000123">
    <property type="protein sequence ID" value="KAF9812760.1"/>
    <property type="molecule type" value="Genomic_DNA"/>
</dbReference>
<dbReference type="Proteomes" id="UP000639403">
    <property type="component" value="Unassembled WGS sequence"/>
</dbReference>
<feature type="region of interest" description="Disordered" evidence="1">
    <location>
        <begin position="571"/>
        <end position="599"/>
    </location>
</feature>
<accession>A0A8H7P0U1</accession>
<feature type="compositionally biased region" description="Basic and acidic residues" evidence="1">
    <location>
        <begin position="413"/>
        <end position="422"/>
    </location>
</feature>
<feature type="compositionally biased region" description="Basic and acidic residues" evidence="1">
    <location>
        <begin position="884"/>
        <end position="900"/>
    </location>
</feature>
<feature type="compositionally biased region" description="Basic and acidic residues" evidence="1">
    <location>
        <begin position="251"/>
        <end position="264"/>
    </location>
</feature>
<feature type="compositionally biased region" description="Pro residues" evidence="1">
    <location>
        <begin position="19"/>
        <end position="30"/>
    </location>
</feature>
<feature type="region of interest" description="Disordered" evidence="1">
    <location>
        <begin position="413"/>
        <end position="455"/>
    </location>
</feature>
<feature type="compositionally biased region" description="Basic and acidic residues" evidence="1">
    <location>
        <begin position="819"/>
        <end position="837"/>
    </location>
</feature>
<feature type="region of interest" description="Disordered" evidence="1">
    <location>
        <begin position="241"/>
        <end position="295"/>
    </location>
</feature>
<feature type="compositionally biased region" description="Polar residues" evidence="1">
    <location>
        <begin position="312"/>
        <end position="321"/>
    </location>
</feature>
<evidence type="ECO:0000313" key="3">
    <source>
        <dbReference type="Proteomes" id="UP000639403"/>
    </source>
</evidence>
<gene>
    <name evidence="2" type="ORF">IEO21_06010</name>
</gene>
<name>A0A8H7P0U1_9APHY</name>
<proteinExistence type="predicted"/>
<sequence length="930" mass="100381">MQAVDGPVLELSDIMHPMSPSPAPQLPPPAESAGLPNVDISSNYTAFHRQADSSVVQFGGDSVLRMQSPEPLDDSEVEAMRSRLHQLGLADPGGTPSSATLTEKELAEMPSPSQLASQAETIAVLTVQRSLLLQEKEDLHARWEADRDAWERSAEALIGRQRAVTDAAEKDYESERIIARLKDDNSALRHKISDLHSRISVLETELIRLRPLLLMQPAILQDPSLLQDPIFVQHFGLPAEQAGTKKRRTKKERERDRIKKERDTTSVPVPPPPETDIDMDAEGDIDTEVDPTATGGALYGLAQIPQEHALSNDVSEPQTDSQGHHAFHRPDVGSNAISSLGHGTLVSRPSVSKVDEKPSKKTKDKRGRGKAADSRTPLLSDARAECLLIAARKIGRARGEMMAAQARELQIQEGERRKREEEAQAAERAALDAHGRERQRSQQAQGAWPYPWDGGMQGLSSHPAYAGQRVTPPLVSTPADGPIAHRSTGTTVSQVHPSHLHPTVHAPSTPRHLHAQTTHPGPVAPYAIPHPGLVYMHSAVPVAGSSTHLMAGPSLGGSMITTVAPGWPIPTTPTRNHQEQAAQSHTPVRKGQLSAPTTPMDSLVSAARRMLDEDYDGDGDGDVSVVGKRTSLRRTATVPAPDSPAPKRRRTGASALSGAASTSALGTRARKTKSGAQPPQNKKGKGKQKIPTEEEQTRNSEIARVQVPTGLMRVRSALDVLADQAAQEQERRPSLGPGSQRQSMEPERRQVLDRSRTTSLHEQNVQQEGPSHLASSSIQKSTDTTLSMPALPALEDAKLPKRRHPSAPPITSSALGRSRSWERHRTSLESVQEERAPAETSPFIPLSHSRAVRAASEEPSQNRRIKTSTSAGAGAGITSVSVAREVEDGKTDRPIDKVSIDVDEPQSGDSLPEPVVVHDTVPIGADSAMQ</sequence>
<protein>
    <submittedName>
        <fullName evidence="2">Uncharacterized protein</fullName>
    </submittedName>
</protein>
<feature type="compositionally biased region" description="Polar residues" evidence="1">
    <location>
        <begin position="572"/>
        <end position="586"/>
    </location>
</feature>
<reference evidence="2" key="2">
    <citation type="journal article" name="Front. Microbiol.">
        <title>Degradative Capacity of Two Strains of Rhodonia placenta: From Phenotype to Genotype.</title>
        <authorList>
            <person name="Kolle M."/>
            <person name="Horta M.A.C."/>
            <person name="Nowrousian M."/>
            <person name="Ohm R.A."/>
            <person name="Benz J.P."/>
            <person name="Pilgard A."/>
        </authorList>
    </citation>
    <scope>NUCLEOTIDE SEQUENCE</scope>
    <source>
        <strain evidence="2">FPRL280</strain>
    </source>
</reference>
<feature type="compositionally biased region" description="Basic and acidic residues" evidence="1">
    <location>
        <begin position="429"/>
        <end position="440"/>
    </location>
</feature>
<feature type="region of interest" description="Disordered" evidence="1">
    <location>
        <begin position="724"/>
        <end position="930"/>
    </location>
</feature>
<feature type="region of interest" description="Disordered" evidence="1">
    <location>
        <begin position="311"/>
        <end position="377"/>
    </location>
</feature>
<organism evidence="2 3">
    <name type="scientific">Rhodonia placenta</name>
    <dbReference type="NCBI Taxonomy" id="104341"/>
    <lineage>
        <taxon>Eukaryota</taxon>
        <taxon>Fungi</taxon>
        <taxon>Dikarya</taxon>
        <taxon>Basidiomycota</taxon>
        <taxon>Agaricomycotina</taxon>
        <taxon>Agaricomycetes</taxon>
        <taxon>Polyporales</taxon>
        <taxon>Adustoporiaceae</taxon>
        <taxon>Rhodonia</taxon>
    </lineage>
</organism>
<feature type="compositionally biased region" description="Acidic residues" evidence="1">
    <location>
        <begin position="275"/>
        <end position="289"/>
    </location>
</feature>
<feature type="compositionally biased region" description="Low complexity" evidence="1">
    <location>
        <begin position="652"/>
        <end position="667"/>
    </location>
</feature>